<reference evidence="2 3" key="1">
    <citation type="submission" date="2020-09" db="EMBL/GenBank/DDBJ databases">
        <title>Biosynthesis of the nuclear factor of activated T cells inhibitor NFAT-133 and its congeners in Streptomyces pactum.</title>
        <authorList>
            <person name="Zhou W."/>
            <person name="Posri P."/>
            <person name="Abugrain M.E."/>
            <person name="Weisberg A.J."/>
            <person name="Chang J.H."/>
            <person name="Mahmud T."/>
        </authorList>
    </citation>
    <scope>NUCLEOTIDE SEQUENCE [LARGE SCALE GENOMIC DNA]</scope>
    <source>
        <strain evidence="2 3">ATCC 27456</strain>
    </source>
</reference>
<comment type="caution">
    <text evidence="2">The sequence shown here is derived from an EMBL/GenBank/DDBJ whole genome shotgun (WGS) entry which is preliminary data.</text>
</comment>
<dbReference type="PANTHER" id="PTHR30135">
    <property type="entry name" value="UNCHARACTERIZED PROTEIN YVCK-RELATED"/>
    <property type="match status" value="1"/>
</dbReference>
<accession>A0ABS0NLE0</accession>
<organism evidence="2 3">
    <name type="scientific">Streptomyces pactum</name>
    <dbReference type="NCBI Taxonomy" id="68249"/>
    <lineage>
        <taxon>Bacteria</taxon>
        <taxon>Bacillati</taxon>
        <taxon>Actinomycetota</taxon>
        <taxon>Actinomycetes</taxon>
        <taxon>Kitasatosporales</taxon>
        <taxon>Streptomycetaceae</taxon>
        <taxon>Streptomyces</taxon>
    </lineage>
</organism>
<dbReference type="InterPro" id="IPR038136">
    <property type="entry name" value="CofD-like_dom_sf"/>
</dbReference>
<sequence length="381" mass="39860">MKTVVFAGGTGTKSIAHQLLRAGGQAAFVVNAFDDGRSTGAVRRALGTLGPSDMGKVVATLATGTLPGVARWLSLRVPDEVSRSALAQWALSSLGSGAAPSLVGKQLAEYVDAFAGLGPVADGSLPLSDMALRNVVMAGARAYHGEGFQRALDELYELLGLPARVITVTEEPLHLTSILTDGRVLFHEWQVCERADRAPVDRVCFLTAEDRAELMDAGGPGLVGEVEARSRRPRTTPAAEKAIAAADAVVWAPGTLFSSLVPTAAIAGPMLRTAGARRRVMIANLRQEQEAITVAGSALALARAQRPDTEPGEPSPYDAVDAVLCDVRQQGAGGYAWGDVIPAGQVPDDARCRFRFAPLEARPGIHDGDALAREMADVLAG</sequence>
<keyword evidence="3" id="KW-1185">Reference proteome</keyword>
<dbReference type="Gene3D" id="3.40.50.10680">
    <property type="entry name" value="CofD-like domains"/>
    <property type="match status" value="1"/>
</dbReference>
<evidence type="ECO:0000256" key="1">
    <source>
        <dbReference type="ARBA" id="ARBA00022490"/>
    </source>
</evidence>
<dbReference type="InterPro" id="IPR002882">
    <property type="entry name" value="CofD"/>
</dbReference>
<dbReference type="Proteomes" id="UP000807371">
    <property type="component" value="Unassembled WGS sequence"/>
</dbReference>
<dbReference type="PANTHER" id="PTHR30135:SF3">
    <property type="entry name" value="GLUCONEOGENESIS FACTOR-RELATED"/>
    <property type="match status" value="1"/>
</dbReference>
<dbReference type="EMBL" id="JACYXC010000001">
    <property type="protein sequence ID" value="MBH5335914.1"/>
    <property type="molecule type" value="Genomic_DNA"/>
</dbReference>
<dbReference type="Pfam" id="PF01933">
    <property type="entry name" value="CofD"/>
    <property type="match status" value="1"/>
</dbReference>
<evidence type="ECO:0000313" key="3">
    <source>
        <dbReference type="Proteomes" id="UP000807371"/>
    </source>
</evidence>
<keyword evidence="1" id="KW-0963">Cytoplasm</keyword>
<gene>
    <name evidence="2" type="ORF">IHE55_14415</name>
</gene>
<protein>
    <submittedName>
        <fullName evidence="2">YvcK family protein</fullName>
    </submittedName>
</protein>
<dbReference type="SUPFAM" id="SSF142338">
    <property type="entry name" value="CofD-like"/>
    <property type="match status" value="1"/>
</dbReference>
<proteinExistence type="predicted"/>
<dbReference type="InterPro" id="IPR010119">
    <property type="entry name" value="Gluconeogen_factor"/>
</dbReference>
<evidence type="ECO:0000313" key="2">
    <source>
        <dbReference type="EMBL" id="MBH5335914.1"/>
    </source>
</evidence>
<dbReference type="RefSeq" id="WP_197989397.1">
    <property type="nucleotide sequence ID" value="NZ_JACYXC010000001.1"/>
</dbReference>
<name>A0ABS0NLE0_9ACTN</name>